<evidence type="ECO:0000256" key="1">
    <source>
        <dbReference type="SAM" id="Phobius"/>
    </source>
</evidence>
<name>A0A9Q9EYY3_TREDN</name>
<feature type="transmembrane region" description="Helical" evidence="1">
    <location>
        <begin position="6"/>
        <end position="28"/>
    </location>
</feature>
<keyword evidence="1" id="KW-0472">Membrane</keyword>
<accession>A0A9Q9EYY3</accession>
<dbReference type="Proteomes" id="UP001056981">
    <property type="component" value="Chromosome"/>
</dbReference>
<proteinExistence type="predicted"/>
<protein>
    <submittedName>
        <fullName evidence="2">Uncharacterized protein</fullName>
    </submittedName>
</protein>
<sequence>MKPEIVNGIFALSGVVIGALINGLFQYLEIRRERAKNQVVSLCDQVISFYTLEKKYIDEVVKLRTDKGIKATEKGVMDEFRHLIYEEEECKRIDQNITTAKTLKDRYR</sequence>
<dbReference type="RefSeq" id="WP_253716059.1">
    <property type="nucleotide sequence ID" value="NZ_CP051522.1"/>
</dbReference>
<gene>
    <name evidence="2" type="ORF">E4N86_06240</name>
</gene>
<keyword evidence="1" id="KW-1133">Transmembrane helix</keyword>
<dbReference type="EMBL" id="CP051635">
    <property type="protein sequence ID" value="UTD00320.1"/>
    <property type="molecule type" value="Genomic_DNA"/>
</dbReference>
<evidence type="ECO:0000313" key="3">
    <source>
        <dbReference type="Proteomes" id="UP001056981"/>
    </source>
</evidence>
<evidence type="ECO:0000313" key="2">
    <source>
        <dbReference type="EMBL" id="UTD00320.1"/>
    </source>
</evidence>
<dbReference type="AlphaFoldDB" id="A0A9Q9EYY3"/>
<organism evidence="2 3">
    <name type="scientific">Treponema denticola</name>
    <dbReference type="NCBI Taxonomy" id="158"/>
    <lineage>
        <taxon>Bacteria</taxon>
        <taxon>Pseudomonadati</taxon>
        <taxon>Spirochaetota</taxon>
        <taxon>Spirochaetia</taxon>
        <taxon>Spirochaetales</taxon>
        <taxon>Treponemataceae</taxon>
        <taxon>Treponema</taxon>
    </lineage>
</organism>
<keyword evidence="1" id="KW-0812">Transmembrane</keyword>
<reference evidence="2" key="1">
    <citation type="submission" date="2020-04" db="EMBL/GenBank/DDBJ databases">
        <title>Comparative genomics of oral phylogroup-2 Treponema strains.</title>
        <authorList>
            <person name="Zeng H."/>
            <person name="Chan Y.K."/>
            <person name="Watt R.M."/>
        </authorList>
    </citation>
    <scope>NUCLEOTIDE SEQUENCE</scope>
    <source>
        <strain evidence="2">OMZ 905</strain>
    </source>
</reference>